<feature type="compositionally biased region" description="Basic and acidic residues" evidence="2">
    <location>
        <begin position="244"/>
        <end position="256"/>
    </location>
</feature>
<feature type="compositionally biased region" description="Gly residues" evidence="2">
    <location>
        <begin position="606"/>
        <end position="617"/>
    </location>
</feature>
<reference evidence="3" key="1">
    <citation type="journal article" date="2022" name="Int. J. Mol. Sci.">
        <title>Draft Genome of Tanacetum Coccineum: Genomic Comparison of Closely Related Tanacetum-Family Plants.</title>
        <authorList>
            <person name="Yamashiro T."/>
            <person name="Shiraishi A."/>
            <person name="Nakayama K."/>
            <person name="Satake H."/>
        </authorList>
    </citation>
    <scope>NUCLEOTIDE SEQUENCE</scope>
</reference>
<feature type="compositionally biased region" description="Gly residues" evidence="2">
    <location>
        <begin position="422"/>
        <end position="441"/>
    </location>
</feature>
<keyword evidence="1" id="KW-0175">Coiled coil</keyword>
<feature type="region of interest" description="Disordered" evidence="2">
    <location>
        <begin position="164"/>
        <end position="209"/>
    </location>
</feature>
<evidence type="ECO:0000256" key="2">
    <source>
        <dbReference type="SAM" id="MobiDB-lite"/>
    </source>
</evidence>
<feature type="region of interest" description="Disordered" evidence="2">
    <location>
        <begin position="1"/>
        <end position="93"/>
    </location>
</feature>
<keyword evidence="4" id="KW-1185">Reference proteome</keyword>
<evidence type="ECO:0000313" key="4">
    <source>
        <dbReference type="Proteomes" id="UP001151760"/>
    </source>
</evidence>
<feature type="region of interest" description="Disordered" evidence="2">
    <location>
        <begin position="533"/>
        <end position="552"/>
    </location>
</feature>
<feature type="compositionally biased region" description="Gly residues" evidence="2">
    <location>
        <begin position="589"/>
        <end position="598"/>
    </location>
</feature>
<evidence type="ECO:0000256" key="1">
    <source>
        <dbReference type="SAM" id="Coils"/>
    </source>
</evidence>
<dbReference type="Proteomes" id="UP001151760">
    <property type="component" value="Unassembled WGS sequence"/>
</dbReference>
<feature type="compositionally biased region" description="Low complexity" evidence="2">
    <location>
        <begin position="179"/>
        <end position="197"/>
    </location>
</feature>
<dbReference type="EMBL" id="BQNB010018190">
    <property type="protein sequence ID" value="GJT71712.1"/>
    <property type="molecule type" value="Genomic_DNA"/>
</dbReference>
<feature type="compositionally biased region" description="Gly residues" evidence="2">
    <location>
        <begin position="628"/>
        <end position="645"/>
    </location>
</feature>
<feature type="region of interest" description="Disordered" evidence="2">
    <location>
        <begin position="282"/>
        <end position="315"/>
    </location>
</feature>
<feature type="coiled-coil region" evidence="1">
    <location>
        <begin position="731"/>
        <end position="791"/>
    </location>
</feature>
<comment type="caution">
    <text evidence="3">The sequence shown here is derived from an EMBL/GenBank/DDBJ whole genome shotgun (WGS) entry which is preliminary data.</text>
</comment>
<proteinExistence type="predicted"/>
<feature type="region of interest" description="Disordered" evidence="2">
    <location>
        <begin position="417"/>
        <end position="441"/>
    </location>
</feature>
<feature type="region of interest" description="Disordered" evidence="2">
    <location>
        <begin position="225"/>
        <end position="263"/>
    </location>
</feature>
<organism evidence="3 4">
    <name type="scientific">Tanacetum coccineum</name>
    <dbReference type="NCBI Taxonomy" id="301880"/>
    <lineage>
        <taxon>Eukaryota</taxon>
        <taxon>Viridiplantae</taxon>
        <taxon>Streptophyta</taxon>
        <taxon>Embryophyta</taxon>
        <taxon>Tracheophyta</taxon>
        <taxon>Spermatophyta</taxon>
        <taxon>Magnoliopsida</taxon>
        <taxon>eudicotyledons</taxon>
        <taxon>Gunneridae</taxon>
        <taxon>Pentapetalae</taxon>
        <taxon>asterids</taxon>
        <taxon>campanulids</taxon>
        <taxon>Asterales</taxon>
        <taxon>Asteraceae</taxon>
        <taxon>Asteroideae</taxon>
        <taxon>Anthemideae</taxon>
        <taxon>Anthemidinae</taxon>
        <taxon>Tanacetum</taxon>
    </lineage>
</organism>
<gene>
    <name evidence="3" type="ORF">Tco_1030998</name>
</gene>
<feature type="compositionally biased region" description="Basic and acidic residues" evidence="2">
    <location>
        <begin position="122"/>
        <end position="135"/>
    </location>
</feature>
<sequence>MDVGGRRRGGAGLARQLKGTGVKVSRAPGRAGECARGGRHDWSGLAAGQGVSGGSKGSSGTGTGGTGGQGGRQGRRGKRAGKEGQAPSGRAGRVGIVRGGLWCGMEGVRPTVGSWNRSGARGSRDRRGAGRDEGARAGARRGGIFILAGTAGLEFNRRSGVTRADVRGEQHRADKARWTSPTGARGARRGGSTAARPMGEGGDVSRELEWRRGAATGGLLARRCSLRSMRRQRGSGAGAGQPGGERRSGDVRERGCRPRGLGSWGSKDGGWLGEWVAKGVLGGGELNKGQREERRTDGGAVARGGLDSGGKGRRGGMVVCRRGEAHSSGAVGGATRTRRAGRLEGKRTCLGSGGLAAAPVRVHAPELNEWGRTLSRSGSCIHGRRRVAGTEVGMPGGGGEGTLRRARAERVILRQRQSAAVAGGGGGQAVGGGGRDLGGRGIDGEKRWSALEGGRGRQTNEGAGRWTGEGAAQWSDAAGEGLGKGGREGVATGCGGGRGRERGRSRYIDEGQRSGKRGDVRLRWGVPIGGLAEGKRGGADKERGAGTTRGRCRRGGKKAEVAVGWDRIGGQRCCGERLSKDGASRTRGEGNGGDGAMGRGARRVGQNGGSDGRGGSGVVTEEVEGPFRQGGRGTPGRGGGGDGGKISVCGGGGEIPVEQFRLICRGEGCGKHAGRCEDARIEAELTVSRSNPGGSGVHGWSDLAVMYGEDPETWLTEVQQGRVRRGGSGVLQAEFDEEERLAREKAEKEKEANIALIETWDDIQTKIDADYQLAERMKAQEQEELSIEEKATLFQQILEKRRKHFAAKRAKEKRNKPPTKAQQRHIVCTYLKNMEGYKLKDLKLKEFDSIQEMFDRAFKRQKVEDDKEIVELKRLMKIIPDEEEVAIDAIRFAVKSPSIVDWKIYKEGRKSYYQIMRADGKSQIYMFFSQMLKSFDRGDLEDLYKLVKAKYESTKPVEDLDLLLLGDLKTMFERHVEDAVWRNQQAYKVLDWKLYDSCGVHSLTMQYMHIYMLVEKKYPLAPLTLSMMLEKKLNIDYESEMAYQLLKLIIKQLKK</sequence>
<feature type="region of interest" description="Disordered" evidence="2">
    <location>
        <begin position="479"/>
        <end position="505"/>
    </location>
</feature>
<feature type="region of interest" description="Disordered" evidence="2">
    <location>
        <begin position="576"/>
        <end position="645"/>
    </location>
</feature>
<name>A0ABQ5G9M3_9ASTR</name>
<feature type="compositionally biased region" description="Basic and acidic residues" evidence="2">
    <location>
        <begin position="533"/>
        <end position="544"/>
    </location>
</feature>
<evidence type="ECO:0000313" key="3">
    <source>
        <dbReference type="EMBL" id="GJT71712.1"/>
    </source>
</evidence>
<feature type="compositionally biased region" description="Low complexity" evidence="2">
    <location>
        <begin position="83"/>
        <end position="93"/>
    </location>
</feature>
<feature type="compositionally biased region" description="Basic and acidic residues" evidence="2">
    <location>
        <begin position="576"/>
        <end position="588"/>
    </location>
</feature>
<protein>
    <submittedName>
        <fullName evidence="3">Uncharacterized protein</fullName>
    </submittedName>
</protein>
<feature type="region of interest" description="Disordered" evidence="2">
    <location>
        <begin position="109"/>
        <end position="136"/>
    </location>
</feature>
<feature type="compositionally biased region" description="Gly residues" evidence="2">
    <location>
        <begin position="50"/>
        <end position="72"/>
    </location>
</feature>
<reference evidence="3" key="2">
    <citation type="submission" date="2022-01" db="EMBL/GenBank/DDBJ databases">
        <authorList>
            <person name="Yamashiro T."/>
            <person name="Shiraishi A."/>
            <person name="Satake H."/>
            <person name="Nakayama K."/>
        </authorList>
    </citation>
    <scope>NUCLEOTIDE SEQUENCE</scope>
</reference>
<feature type="compositionally biased region" description="Basic and acidic residues" evidence="2">
    <location>
        <begin position="164"/>
        <end position="177"/>
    </location>
</feature>
<feature type="compositionally biased region" description="Basic and acidic residues" evidence="2">
    <location>
        <begin position="288"/>
        <end position="297"/>
    </location>
</feature>
<accession>A0ABQ5G9M3</accession>